<dbReference type="RefSeq" id="WP_382402570.1">
    <property type="nucleotide sequence ID" value="NZ_JBHTNH010000054.1"/>
</dbReference>
<keyword evidence="1" id="KW-0812">Transmembrane</keyword>
<dbReference type="EMBL" id="JBHTNH010000054">
    <property type="protein sequence ID" value="MFD1363316.1"/>
    <property type="molecule type" value="Genomic_DNA"/>
</dbReference>
<feature type="transmembrane region" description="Helical" evidence="1">
    <location>
        <begin position="17"/>
        <end position="34"/>
    </location>
</feature>
<keyword evidence="1" id="KW-1133">Transmembrane helix</keyword>
<dbReference type="InterPro" id="IPR021450">
    <property type="entry name" value="DUF3100"/>
</dbReference>
<protein>
    <submittedName>
        <fullName evidence="2">DUF3100 domain-containing protein</fullName>
    </submittedName>
</protein>
<feature type="transmembrane region" description="Helical" evidence="1">
    <location>
        <begin position="167"/>
        <end position="191"/>
    </location>
</feature>
<dbReference type="Proteomes" id="UP001597178">
    <property type="component" value="Unassembled WGS sequence"/>
</dbReference>
<feature type="transmembrane region" description="Helical" evidence="1">
    <location>
        <begin position="46"/>
        <end position="68"/>
    </location>
</feature>
<feature type="transmembrane region" description="Helical" evidence="1">
    <location>
        <begin position="75"/>
        <end position="94"/>
    </location>
</feature>
<proteinExistence type="predicted"/>
<feature type="transmembrane region" description="Helical" evidence="1">
    <location>
        <begin position="114"/>
        <end position="132"/>
    </location>
</feature>
<dbReference type="Pfam" id="PF11299">
    <property type="entry name" value="DUF3100"/>
    <property type="match status" value="1"/>
</dbReference>
<keyword evidence="1" id="KW-0472">Membrane</keyword>
<sequence length="287" mass="30738">MSTKAYSSIGERIRGEYRIYLAVLGIVIIAEILGTREINFGLGKMIIFPMFYGLFLGVLLCPQILRFFKMKEVKAASPLVLVAITPFMAKLGILAGGNLPKLIEVSPALVLQEFGNLATIFLALPIAILLGLKRESIGAAHSICRESNLGLVSHIYGPDSPEMRGTLSIYVIGYIIGTIYIGFLASIAATFNLFHPLALGMASGVGSGSMMAAGSGVLTNIYPEYAEDILLLAGASDMLTGVTGLYIGMFVALPVAGKLYKVLEPRMRSISLKPAKEEEVVNKDESV</sequence>
<accession>A0ABW3ZY09</accession>
<gene>
    <name evidence="2" type="ORF">ACFQ4A_17030</name>
</gene>
<organism evidence="2 3">
    <name type="scientific">Lentibacillus salinarum</name>
    <dbReference type="NCBI Taxonomy" id="446820"/>
    <lineage>
        <taxon>Bacteria</taxon>
        <taxon>Bacillati</taxon>
        <taxon>Bacillota</taxon>
        <taxon>Bacilli</taxon>
        <taxon>Bacillales</taxon>
        <taxon>Bacillaceae</taxon>
        <taxon>Lentibacillus</taxon>
    </lineage>
</organism>
<feature type="transmembrane region" description="Helical" evidence="1">
    <location>
        <begin position="229"/>
        <end position="253"/>
    </location>
</feature>
<name>A0ABW3ZY09_9BACI</name>
<evidence type="ECO:0000313" key="2">
    <source>
        <dbReference type="EMBL" id="MFD1363316.1"/>
    </source>
</evidence>
<keyword evidence="3" id="KW-1185">Reference proteome</keyword>
<reference evidence="3" key="1">
    <citation type="journal article" date="2019" name="Int. J. Syst. Evol. Microbiol.">
        <title>The Global Catalogue of Microorganisms (GCM) 10K type strain sequencing project: providing services to taxonomists for standard genome sequencing and annotation.</title>
        <authorList>
            <consortium name="The Broad Institute Genomics Platform"/>
            <consortium name="The Broad Institute Genome Sequencing Center for Infectious Disease"/>
            <person name="Wu L."/>
            <person name="Ma J."/>
        </authorList>
    </citation>
    <scope>NUCLEOTIDE SEQUENCE [LARGE SCALE GENOMIC DNA]</scope>
    <source>
        <strain evidence="3">CCUG 54822</strain>
    </source>
</reference>
<evidence type="ECO:0000313" key="3">
    <source>
        <dbReference type="Proteomes" id="UP001597178"/>
    </source>
</evidence>
<comment type="caution">
    <text evidence="2">The sequence shown here is derived from an EMBL/GenBank/DDBJ whole genome shotgun (WGS) entry which is preliminary data.</text>
</comment>
<evidence type="ECO:0000256" key="1">
    <source>
        <dbReference type="SAM" id="Phobius"/>
    </source>
</evidence>